<reference evidence="2 3" key="1">
    <citation type="journal article" date="2013" name="Genome Announc.">
        <title>Draft Genome Sequence of the Cellulolytic Bacterium Clostridium papyrosolvens C7 (ATCC 700395).</title>
        <authorList>
            <person name="Zepeda V."/>
            <person name="Dassa B."/>
            <person name="Borovok I."/>
            <person name="Lamed R."/>
            <person name="Bayer E.A."/>
            <person name="Cate J.H."/>
        </authorList>
    </citation>
    <scope>NUCLEOTIDE SEQUENCE [LARGE SCALE GENOMIC DNA]</scope>
    <source>
        <strain evidence="2 3">C7</strain>
    </source>
</reference>
<comment type="caution">
    <text evidence="2">The sequence shown here is derived from an EMBL/GenBank/DDBJ whole genome shotgun (WGS) entry which is preliminary data.</text>
</comment>
<sequence>MNKRKILGIVSFLMIILLSVLFCENRHNFLLGGFILKKMGVRVWSNGNSGLYYPGVIAAILIILGIVGIIQFKEDVYRNFGKFVVLFFIVWSIIYQPTYDLAYGFVRSNLNGLRSIEYIKDSSWINFTSHGEEILFNGKIRLKNYSSDKKEFYIKLPVVKDEMAVNPQFIPVTNTKKKPTQYVISPNKQVDLDINFSIQEQKSAWQNGNLISPDIIIYNETEEIHEGKR</sequence>
<dbReference type="Proteomes" id="UP000016860">
    <property type="component" value="Unassembled WGS sequence"/>
</dbReference>
<accession>U4R145</accession>
<keyword evidence="1" id="KW-1133">Transmembrane helix</keyword>
<protein>
    <submittedName>
        <fullName evidence="2">Uncharacterized protein</fullName>
    </submittedName>
</protein>
<keyword evidence="1" id="KW-0472">Membrane</keyword>
<organism evidence="2 3">
    <name type="scientific">Ruminiclostridium papyrosolvens C7</name>
    <dbReference type="NCBI Taxonomy" id="1330534"/>
    <lineage>
        <taxon>Bacteria</taxon>
        <taxon>Bacillati</taxon>
        <taxon>Bacillota</taxon>
        <taxon>Clostridia</taxon>
        <taxon>Eubacteriales</taxon>
        <taxon>Oscillospiraceae</taxon>
        <taxon>Ruminiclostridium</taxon>
    </lineage>
</organism>
<gene>
    <name evidence="2" type="ORF">L323_12780</name>
</gene>
<dbReference type="EMBL" id="ATAY01000063">
    <property type="protein sequence ID" value="EPR10493.1"/>
    <property type="molecule type" value="Genomic_DNA"/>
</dbReference>
<evidence type="ECO:0000256" key="1">
    <source>
        <dbReference type="SAM" id="Phobius"/>
    </source>
</evidence>
<keyword evidence="1" id="KW-0812">Transmembrane</keyword>
<name>U4R145_9FIRM</name>
<evidence type="ECO:0000313" key="3">
    <source>
        <dbReference type="Proteomes" id="UP000016860"/>
    </source>
</evidence>
<proteinExistence type="predicted"/>
<dbReference type="STRING" id="1330534.L323_12780"/>
<dbReference type="OrthoDB" id="1795805at2"/>
<feature type="transmembrane region" description="Helical" evidence="1">
    <location>
        <begin position="84"/>
        <end position="106"/>
    </location>
</feature>
<feature type="transmembrane region" description="Helical" evidence="1">
    <location>
        <begin position="51"/>
        <end position="72"/>
    </location>
</feature>
<dbReference type="RefSeq" id="WP_020816031.1">
    <property type="nucleotide sequence ID" value="NZ_ATAY01000063.1"/>
</dbReference>
<dbReference type="PATRIC" id="fig|1330534.3.peg.2533"/>
<dbReference type="AlphaFoldDB" id="U4R145"/>
<evidence type="ECO:0000313" key="2">
    <source>
        <dbReference type="EMBL" id="EPR10493.1"/>
    </source>
</evidence>